<evidence type="ECO:0000313" key="1">
    <source>
        <dbReference type="EMBL" id="QJD29537.1"/>
    </source>
</evidence>
<dbReference type="InterPro" id="IPR027417">
    <property type="entry name" value="P-loop_NTPase"/>
</dbReference>
<keyword evidence="2" id="KW-1185">Reference proteome</keyword>
<gene>
    <name evidence="1" type="ORF">GNH96_05850</name>
</gene>
<dbReference type="Pfam" id="PF13469">
    <property type="entry name" value="Sulfotransfer_3"/>
    <property type="match status" value="1"/>
</dbReference>
<evidence type="ECO:0000313" key="2">
    <source>
        <dbReference type="Proteomes" id="UP000503004"/>
    </source>
</evidence>
<dbReference type="Gene3D" id="3.40.50.300">
    <property type="entry name" value="P-loop containing nucleotide triphosphate hydrolases"/>
    <property type="match status" value="1"/>
</dbReference>
<proteinExistence type="predicted"/>
<protein>
    <submittedName>
        <fullName evidence="1">Sulfotransferase family protein</fullName>
    </submittedName>
</protein>
<dbReference type="EMBL" id="CP046565">
    <property type="protein sequence ID" value="QJD29537.1"/>
    <property type="molecule type" value="Genomic_DNA"/>
</dbReference>
<keyword evidence="1" id="KW-0808">Transferase</keyword>
<dbReference type="SUPFAM" id="SSF52540">
    <property type="entry name" value="P-loop containing nucleoside triphosphate hydrolases"/>
    <property type="match status" value="1"/>
</dbReference>
<sequence>MTHRIHIVGCSPRSGTTLLNELMVTCFEIGGYAEHEQSIYKPYDYSDEILLTKYPLQTTVIAPFLAVDPALWVIYLLRDPRDAVSSRSHRKDTRRYWSNLGLWRELHGAGTRLMRHPRFLTVRYEDLVSDPDAVQRSLMERMPFLRLRHPFSEFHRHARPSQDSLDALGSLRPIDPGSVGNWRQHKPHLAAQMAKYGDISDLLIELGYEKDKAWLAELEGVTPDDSGALVLPARPWYWHLGKRLDLYWRAAVYWLTRQPALTRPLYKLRTRRRQRKSSR</sequence>
<reference evidence="2" key="1">
    <citation type="submission" date="2019-12" db="EMBL/GenBank/DDBJ databases">
        <authorList>
            <person name="Awala S.I."/>
            <person name="Rhee S.K."/>
        </authorList>
    </citation>
    <scope>NUCLEOTIDE SEQUENCE [LARGE SCALE GENOMIC DNA]</scope>
    <source>
        <strain evidence="2">IM1</strain>
    </source>
</reference>
<dbReference type="GO" id="GO:0016740">
    <property type="term" value="F:transferase activity"/>
    <property type="evidence" value="ECO:0007669"/>
    <property type="project" value="UniProtKB-KW"/>
</dbReference>
<dbReference type="AlphaFoldDB" id="A0A858Q6U3"/>
<organism evidence="1 2">
    <name type="scientific">Methylococcus geothermalis</name>
    <dbReference type="NCBI Taxonomy" id="2681310"/>
    <lineage>
        <taxon>Bacteria</taxon>
        <taxon>Pseudomonadati</taxon>
        <taxon>Pseudomonadota</taxon>
        <taxon>Gammaproteobacteria</taxon>
        <taxon>Methylococcales</taxon>
        <taxon>Methylococcaceae</taxon>
        <taxon>Methylococcus</taxon>
    </lineage>
</organism>
<name>A0A858Q6U3_9GAMM</name>
<accession>A0A858Q6U3</accession>
<dbReference type="RefSeq" id="WP_169602820.1">
    <property type="nucleotide sequence ID" value="NZ_CP046565.1"/>
</dbReference>
<dbReference type="KEGG" id="metu:GNH96_05850"/>
<dbReference type="Proteomes" id="UP000503004">
    <property type="component" value="Chromosome"/>
</dbReference>